<comment type="similarity">
    <text evidence="1 2">Belongs to the iron/ascorbate-dependent oxidoreductase family.</text>
</comment>
<dbReference type="PANTHER" id="PTHR47990">
    <property type="entry name" value="2-OXOGLUTARATE (2OG) AND FE(II)-DEPENDENT OXYGENASE SUPERFAMILY PROTEIN-RELATED"/>
    <property type="match status" value="1"/>
</dbReference>
<dbReference type="Pfam" id="PF14226">
    <property type="entry name" value="DIOX_N"/>
    <property type="match status" value="1"/>
</dbReference>
<keyword evidence="2" id="KW-0408">Iron</keyword>
<protein>
    <recommendedName>
        <fullName evidence="3">Fe2OG dioxygenase domain-containing protein</fullName>
    </recommendedName>
</protein>
<dbReference type="InterPro" id="IPR050231">
    <property type="entry name" value="Iron_ascorbate_oxido_reductase"/>
</dbReference>
<proteinExistence type="inferred from homology"/>
<dbReference type="Gene3D" id="2.60.120.330">
    <property type="entry name" value="B-lactam Antibiotic, Isopenicillin N Synthase, Chain"/>
    <property type="match status" value="1"/>
</dbReference>
<accession>A0A0D1YUL7</accession>
<evidence type="ECO:0000256" key="2">
    <source>
        <dbReference type="RuleBase" id="RU003682"/>
    </source>
</evidence>
<dbReference type="STRING" id="1016849.A0A0D1YUL7"/>
<dbReference type="OrthoDB" id="288590at2759"/>
<dbReference type="PROSITE" id="PS51471">
    <property type="entry name" value="FE2OG_OXY"/>
    <property type="match status" value="1"/>
</dbReference>
<dbReference type="Pfam" id="PF03171">
    <property type="entry name" value="2OG-FeII_Oxy"/>
    <property type="match status" value="1"/>
</dbReference>
<keyword evidence="2" id="KW-0479">Metal-binding</keyword>
<dbReference type="GO" id="GO:0046872">
    <property type="term" value="F:metal ion binding"/>
    <property type="evidence" value="ECO:0007669"/>
    <property type="project" value="UniProtKB-KW"/>
</dbReference>
<dbReference type="SUPFAM" id="SSF51197">
    <property type="entry name" value="Clavaminate synthase-like"/>
    <property type="match status" value="1"/>
</dbReference>
<dbReference type="PRINTS" id="PR00682">
    <property type="entry name" value="IPNSYNTHASE"/>
</dbReference>
<dbReference type="InterPro" id="IPR005123">
    <property type="entry name" value="Oxoglu/Fe-dep_dioxygenase_dom"/>
</dbReference>
<evidence type="ECO:0000313" key="4">
    <source>
        <dbReference type="EMBL" id="KIV85229.1"/>
    </source>
</evidence>
<dbReference type="InterPro" id="IPR026992">
    <property type="entry name" value="DIOX_N"/>
</dbReference>
<dbReference type="Proteomes" id="UP000053599">
    <property type="component" value="Unassembled WGS sequence"/>
</dbReference>
<reference evidence="4 5" key="1">
    <citation type="submission" date="2015-01" db="EMBL/GenBank/DDBJ databases">
        <title>The Genome Sequence of Exophiala sideris CBS121828.</title>
        <authorList>
            <consortium name="The Broad Institute Genomics Platform"/>
            <person name="Cuomo C."/>
            <person name="de Hoog S."/>
            <person name="Gorbushina A."/>
            <person name="Stielow B."/>
            <person name="Teixiera M."/>
            <person name="Abouelleil A."/>
            <person name="Chapman S.B."/>
            <person name="Priest M."/>
            <person name="Young S.K."/>
            <person name="Wortman J."/>
            <person name="Nusbaum C."/>
            <person name="Birren B."/>
        </authorList>
    </citation>
    <scope>NUCLEOTIDE SEQUENCE [LARGE SCALE GENOMIC DNA]</scope>
    <source>
        <strain evidence="4 5">CBS 121828</strain>
    </source>
</reference>
<sequence>MDYAVQPSFSKSVQDLTATVKHRQHILQSTIDIWRSSDSPLGMYKKGGNFGLGEVSGDLSIVGDFTTIPVIDVAGIYSENIRDRKAVAEKIRDACTRVGFFYIEGHGIPQQLIDNVFSLGKQFFALDVKEKMKLFVNNRPNYRGYTPLFGSGNPNQEGLGNANEAFDWGHDSKLNDDPNDAFVDPYMKGENIWPTESLPEFEECLSEYYRRLRSFSRVLARNMALSLDLAEDFFDKDLAHPGCSAVIAHYPPQASKKDQIGLDPHSDSEFFTVLAPGEVRALEVLNKRRKWVSAPPRHGSFIVNIGDQLQSWTNGLYISTMHRVSNLSGLERYSVPFFFSANYETVIKPIPKFVPKGTKIEYEDITAGEMYKNTMIKFHRIATTHPVYSKYVIDGIHDLAHHESQKHLRYT</sequence>
<name>A0A0D1YUL7_9EURO</name>
<feature type="domain" description="Fe2OG dioxygenase" evidence="3">
    <location>
        <begin position="241"/>
        <end position="341"/>
    </location>
</feature>
<dbReference type="AlphaFoldDB" id="A0A0D1YUL7"/>
<dbReference type="InterPro" id="IPR027443">
    <property type="entry name" value="IPNS-like_sf"/>
</dbReference>
<dbReference type="HOGENOM" id="CLU_010119_6_3_1"/>
<evidence type="ECO:0000313" key="5">
    <source>
        <dbReference type="Proteomes" id="UP000053599"/>
    </source>
</evidence>
<evidence type="ECO:0000259" key="3">
    <source>
        <dbReference type="PROSITE" id="PS51471"/>
    </source>
</evidence>
<dbReference type="EMBL" id="KN846951">
    <property type="protein sequence ID" value="KIV85229.1"/>
    <property type="molecule type" value="Genomic_DNA"/>
</dbReference>
<gene>
    <name evidence="4" type="ORF">PV11_00952</name>
</gene>
<keyword evidence="2" id="KW-0560">Oxidoreductase</keyword>
<dbReference type="GO" id="GO:0044283">
    <property type="term" value="P:small molecule biosynthetic process"/>
    <property type="evidence" value="ECO:0007669"/>
    <property type="project" value="UniProtKB-ARBA"/>
</dbReference>
<dbReference type="GO" id="GO:0016491">
    <property type="term" value="F:oxidoreductase activity"/>
    <property type="evidence" value="ECO:0007669"/>
    <property type="project" value="UniProtKB-KW"/>
</dbReference>
<dbReference type="InterPro" id="IPR044861">
    <property type="entry name" value="IPNS-like_FE2OG_OXY"/>
</dbReference>
<evidence type="ECO:0000256" key="1">
    <source>
        <dbReference type="ARBA" id="ARBA00008056"/>
    </source>
</evidence>
<organism evidence="4 5">
    <name type="scientific">Exophiala sideris</name>
    <dbReference type="NCBI Taxonomy" id="1016849"/>
    <lineage>
        <taxon>Eukaryota</taxon>
        <taxon>Fungi</taxon>
        <taxon>Dikarya</taxon>
        <taxon>Ascomycota</taxon>
        <taxon>Pezizomycotina</taxon>
        <taxon>Eurotiomycetes</taxon>
        <taxon>Chaetothyriomycetidae</taxon>
        <taxon>Chaetothyriales</taxon>
        <taxon>Herpotrichiellaceae</taxon>
        <taxon>Exophiala</taxon>
    </lineage>
</organism>